<accession>A0A1R2B746</accession>
<dbReference type="AlphaFoldDB" id="A0A1R2B746"/>
<name>A0A1R2B746_9CILI</name>
<feature type="chain" id="PRO_5012390365" description="Dickkopf N-terminal cysteine-rich domain-containing protein" evidence="1">
    <location>
        <begin position="20"/>
        <end position="349"/>
    </location>
</feature>
<gene>
    <name evidence="2" type="ORF">SteCoe_28931</name>
</gene>
<proteinExistence type="predicted"/>
<comment type="caution">
    <text evidence="2">The sequence shown here is derived from an EMBL/GenBank/DDBJ whole genome shotgun (WGS) entry which is preliminary data.</text>
</comment>
<evidence type="ECO:0000256" key="1">
    <source>
        <dbReference type="SAM" id="SignalP"/>
    </source>
</evidence>
<reference evidence="2 3" key="1">
    <citation type="submission" date="2016-11" db="EMBL/GenBank/DDBJ databases">
        <title>The macronuclear genome of Stentor coeruleus: a giant cell with tiny introns.</title>
        <authorList>
            <person name="Slabodnick M."/>
            <person name="Ruby J.G."/>
            <person name="Reiff S.B."/>
            <person name="Swart E.C."/>
            <person name="Gosai S."/>
            <person name="Prabakaran S."/>
            <person name="Witkowska E."/>
            <person name="Larue G.E."/>
            <person name="Fisher S."/>
            <person name="Freeman R.M."/>
            <person name="Gunawardena J."/>
            <person name="Chu W."/>
            <person name="Stover N.A."/>
            <person name="Gregory B.D."/>
            <person name="Nowacki M."/>
            <person name="Derisi J."/>
            <person name="Roy S.W."/>
            <person name="Marshall W.F."/>
            <person name="Sood P."/>
        </authorList>
    </citation>
    <scope>NUCLEOTIDE SEQUENCE [LARGE SCALE GENOMIC DNA]</scope>
    <source>
        <strain evidence="2">WM001</strain>
    </source>
</reference>
<keyword evidence="3" id="KW-1185">Reference proteome</keyword>
<dbReference type="OrthoDB" id="322476at2759"/>
<feature type="signal peptide" evidence="1">
    <location>
        <begin position="1"/>
        <end position="19"/>
    </location>
</feature>
<keyword evidence="1" id="KW-0732">Signal</keyword>
<evidence type="ECO:0008006" key="4">
    <source>
        <dbReference type="Google" id="ProtNLM"/>
    </source>
</evidence>
<protein>
    <recommendedName>
        <fullName evidence="4">Dickkopf N-terminal cysteine-rich domain-containing protein</fullName>
    </recommendedName>
</protein>
<evidence type="ECO:0000313" key="3">
    <source>
        <dbReference type="Proteomes" id="UP000187209"/>
    </source>
</evidence>
<evidence type="ECO:0000313" key="2">
    <source>
        <dbReference type="EMBL" id="OMJ72599.1"/>
    </source>
</evidence>
<dbReference type="Proteomes" id="UP000187209">
    <property type="component" value="Unassembled WGS sequence"/>
</dbReference>
<dbReference type="EMBL" id="MPUH01000888">
    <property type="protein sequence ID" value="OMJ72599.1"/>
    <property type="molecule type" value="Genomic_DNA"/>
</dbReference>
<sequence>MIMMLIILFQVPLLSLSLSSQGCPKYTCSSTNTTELNEVCISQSSTSNYNLIPCSSGLTCEIPGPGQESTCSNLTFSSSLSFPGEKCFNDTDCITSKCLDSYCSGSLEGDSCTKTKDCDIGLVCKSSICILLKEINEKGCRNDFDCVNNAGCNYISTSTDGECIEYFSLDEYTEIKYCYGNKNLLCKSGTCVNNNGTFICLPELSNTLQSPYECSMSDYCYSEEDGLTGIALIGKCECSLDGKSYCSLFPGDPETYDYKVHRKAWLNTKEIHMCHSERRFSAECMDDIWDSKKYSYWYYENYVNLYAQTKNADSCSLSIYYPSYSEVVLTFTSSFGELLAFGLGAYLVI</sequence>
<organism evidence="2 3">
    <name type="scientific">Stentor coeruleus</name>
    <dbReference type="NCBI Taxonomy" id="5963"/>
    <lineage>
        <taxon>Eukaryota</taxon>
        <taxon>Sar</taxon>
        <taxon>Alveolata</taxon>
        <taxon>Ciliophora</taxon>
        <taxon>Postciliodesmatophora</taxon>
        <taxon>Heterotrichea</taxon>
        <taxon>Heterotrichida</taxon>
        <taxon>Stentoridae</taxon>
        <taxon>Stentor</taxon>
    </lineage>
</organism>